<dbReference type="InterPro" id="IPR011010">
    <property type="entry name" value="DNA_brk_join_enz"/>
</dbReference>
<dbReference type="SUPFAM" id="SSF56349">
    <property type="entry name" value="DNA breaking-rejoining enzymes"/>
    <property type="match status" value="1"/>
</dbReference>
<dbReference type="Proteomes" id="UP001597375">
    <property type="component" value="Unassembled WGS sequence"/>
</dbReference>
<dbReference type="Pfam" id="PF00589">
    <property type="entry name" value="Phage_integrase"/>
    <property type="match status" value="1"/>
</dbReference>
<comment type="caution">
    <text evidence="3">The sequence shown here is derived from an EMBL/GenBank/DDBJ whole genome shotgun (WGS) entry which is preliminary data.</text>
</comment>
<evidence type="ECO:0000256" key="1">
    <source>
        <dbReference type="ARBA" id="ARBA00023172"/>
    </source>
</evidence>
<protein>
    <submittedName>
        <fullName evidence="3">Tyrosine-type recombinase/integrase</fullName>
    </submittedName>
</protein>
<evidence type="ECO:0000259" key="2">
    <source>
        <dbReference type="PROSITE" id="PS51898"/>
    </source>
</evidence>
<evidence type="ECO:0000313" key="4">
    <source>
        <dbReference type="Proteomes" id="UP001597375"/>
    </source>
</evidence>
<reference evidence="4" key="1">
    <citation type="journal article" date="2019" name="Int. J. Syst. Evol. Microbiol.">
        <title>The Global Catalogue of Microorganisms (GCM) 10K type strain sequencing project: providing services to taxonomists for standard genome sequencing and annotation.</title>
        <authorList>
            <consortium name="The Broad Institute Genomics Platform"/>
            <consortium name="The Broad Institute Genome Sequencing Center for Infectious Disease"/>
            <person name="Wu L."/>
            <person name="Ma J."/>
        </authorList>
    </citation>
    <scope>NUCLEOTIDE SEQUENCE [LARGE SCALE GENOMIC DNA]</scope>
    <source>
        <strain evidence="4">CGMCC 4.7106</strain>
    </source>
</reference>
<gene>
    <name evidence="3" type="ORF">ACFSSA_09240</name>
</gene>
<dbReference type="InterPro" id="IPR013762">
    <property type="entry name" value="Integrase-like_cat_sf"/>
</dbReference>
<dbReference type="InterPro" id="IPR050090">
    <property type="entry name" value="Tyrosine_recombinase_XerCD"/>
</dbReference>
<dbReference type="Gene3D" id="1.10.443.10">
    <property type="entry name" value="Intergrase catalytic core"/>
    <property type="match status" value="1"/>
</dbReference>
<dbReference type="RefSeq" id="WP_386820148.1">
    <property type="nucleotide sequence ID" value="NZ_JBHUIT010000017.1"/>
</dbReference>
<organism evidence="3 4">
    <name type="scientific">Luteolibacter algae</name>
    <dbReference type="NCBI Taxonomy" id="454151"/>
    <lineage>
        <taxon>Bacteria</taxon>
        <taxon>Pseudomonadati</taxon>
        <taxon>Verrucomicrobiota</taxon>
        <taxon>Verrucomicrobiia</taxon>
        <taxon>Verrucomicrobiales</taxon>
        <taxon>Verrucomicrobiaceae</taxon>
        <taxon>Luteolibacter</taxon>
    </lineage>
</organism>
<proteinExistence type="predicted"/>
<keyword evidence="1" id="KW-0233">DNA recombination</keyword>
<dbReference type="PANTHER" id="PTHR30349:SF64">
    <property type="entry name" value="PROPHAGE INTEGRASE INTD-RELATED"/>
    <property type="match status" value="1"/>
</dbReference>
<accession>A0ABW5DAC6</accession>
<keyword evidence="4" id="KW-1185">Reference proteome</keyword>
<sequence length="200" mass="22331">MNQNAGILFHGGAMQEGTKSAYDSDGRRKYLTKAESVKFLRISSKLAKSRRLFCEVIHFTGCRISEALKLTGEDIDHGQSLLCIRCLKKRGKVVTRRVPVPDRLAKELRLLATESGSGRLWDFSRTTGWRIIKGVMNNAGIAGIHATTKGLRHGFGVRGALGKVPVNVIQRWMGHADPSTTAIYLAVRDDEERELIKRTW</sequence>
<name>A0ABW5DAC6_9BACT</name>
<evidence type="ECO:0000313" key="3">
    <source>
        <dbReference type="EMBL" id="MFD2256859.1"/>
    </source>
</evidence>
<feature type="domain" description="Tyr recombinase" evidence="2">
    <location>
        <begin position="26"/>
        <end position="197"/>
    </location>
</feature>
<dbReference type="PANTHER" id="PTHR30349">
    <property type="entry name" value="PHAGE INTEGRASE-RELATED"/>
    <property type="match status" value="1"/>
</dbReference>
<dbReference type="EMBL" id="JBHUIT010000017">
    <property type="protein sequence ID" value="MFD2256859.1"/>
    <property type="molecule type" value="Genomic_DNA"/>
</dbReference>
<dbReference type="InterPro" id="IPR002104">
    <property type="entry name" value="Integrase_catalytic"/>
</dbReference>
<dbReference type="PROSITE" id="PS51898">
    <property type="entry name" value="TYR_RECOMBINASE"/>
    <property type="match status" value="1"/>
</dbReference>